<dbReference type="InterPro" id="IPR032710">
    <property type="entry name" value="NTF2-like_dom_sf"/>
</dbReference>
<dbReference type="AlphaFoldDB" id="A0A940MR78"/>
<evidence type="ECO:0000313" key="2">
    <source>
        <dbReference type="EMBL" id="MBP0484350.1"/>
    </source>
</evidence>
<accession>A0A940MR78</accession>
<dbReference type="InterPro" id="IPR009959">
    <property type="entry name" value="Cyclase_SnoaL-like"/>
</dbReference>
<name>A0A940MR78_9RHOB</name>
<protein>
    <submittedName>
        <fullName evidence="2">Ester cyclase</fullName>
    </submittedName>
</protein>
<dbReference type="InterPro" id="IPR037401">
    <property type="entry name" value="SnoaL-like"/>
</dbReference>
<dbReference type="EMBL" id="JAGISH010000011">
    <property type="protein sequence ID" value="MBP0484350.1"/>
    <property type="molecule type" value="Genomic_DNA"/>
</dbReference>
<dbReference type="Gene3D" id="3.10.450.50">
    <property type="match status" value="2"/>
</dbReference>
<keyword evidence="3" id="KW-1185">Reference proteome</keyword>
<evidence type="ECO:0000259" key="1">
    <source>
        <dbReference type="Pfam" id="PF12680"/>
    </source>
</evidence>
<dbReference type="Proteomes" id="UP000675940">
    <property type="component" value="Unassembled WGS sequence"/>
</dbReference>
<dbReference type="Pfam" id="PF12680">
    <property type="entry name" value="SnoaL_2"/>
    <property type="match status" value="1"/>
</dbReference>
<dbReference type="SUPFAM" id="SSF54427">
    <property type="entry name" value="NTF2-like"/>
    <property type="match status" value="2"/>
</dbReference>
<gene>
    <name evidence="2" type="ORF">J5474_17905</name>
</gene>
<dbReference type="Pfam" id="PF07366">
    <property type="entry name" value="SnoaL"/>
    <property type="match status" value="1"/>
</dbReference>
<evidence type="ECO:0000313" key="3">
    <source>
        <dbReference type="Proteomes" id="UP000675940"/>
    </source>
</evidence>
<reference evidence="2" key="1">
    <citation type="submission" date="2021-03" db="EMBL/GenBank/DDBJ databases">
        <title>Sagittula salina sp. nov. strain M10.9X isolated from the marine waste.</title>
        <authorList>
            <person name="Satari L."/>
            <person name="Molina-Menor E."/>
            <person name="Vidal-Verdu A."/>
            <person name="Pascual J."/>
            <person name="Pereto J."/>
            <person name="Porcar M."/>
        </authorList>
    </citation>
    <scope>NUCLEOTIDE SEQUENCE</scope>
    <source>
        <strain evidence="2">M10.9X</strain>
    </source>
</reference>
<dbReference type="GO" id="GO:0030638">
    <property type="term" value="P:polyketide metabolic process"/>
    <property type="evidence" value="ECO:0007669"/>
    <property type="project" value="InterPro"/>
</dbReference>
<comment type="caution">
    <text evidence="2">The sequence shown here is derived from an EMBL/GenBank/DDBJ whole genome shotgun (WGS) entry which is preliminary data.</text>
</comment>
<dbReference type="RefSeq" id="WP_209362584.1">
    <property type="nucleotide sequence ID" value="NZ_JAGISH010000011.1"/>
</dbReference>
<feature type="domain" description="SnoaL-like" evidence="1">
    <location>
        <begin position="200"/>
        <end position="294"/>
    </location>
</feature>
<sequence length="327" mass="35843">MPFLPGFEERWRDAAHFITTVTRETWEGRRLDRIRATHAEDVVLRAPEGLLKGRSALVAEAQARLSAFPDMAVLSEDLQTVQTGYKSFTAAERHWVAATHTGPGLYGAPTQKPMGFRVLTDSWCRTNEVAEIWRITDRQAIAQALGHDAESWTRASIRAEGGPEACVLPLSPDTDLPPRMEGKPSENPWAATLGDILHRIMAGEVAIVARAYDEAAELAYPGGAPQTGHRAAEAFWTGLRASFPTAKFTVQHAVGNEEKPESPRASLRWVLKGRHDGFGLFGAPTGTEVLVMGITQAAFGPRGLYREWTLIDTPAIWRQILLATGSV</sequence>
<organism evidence="2 3">
    <name type="scientific">Sagittula salina</name>
    <dbReference type="NCBI Taxonomy" id="2820268"/>
    <lineage>
        <taxon>Bacteria</taxon>
        <taxon>Pseudomonadati</taxon>
        <taxon>Pseudomonadota</taxon>
        <taxon>Alphaproteobacteria</taxon>
        <taxon>Rhodobacterales</taxon>
        <taxon>Roseobacteraceae</taxon>
        <taxon>Sagittula</taxon>
    </lineage>
</organism>
<proteinExistence type="predicted"/>